<feature type="domain" description="Radical SAM core" evidence="9">
    <location>
        <begin position="42"/>
        <end position="262"/>
    </location>
</feature>
<dbReference type="SFLD" id="SFLDG01082">
    <property type="entry name" value="B12-binding_domain_containing"/>
    <property type="match status" value="1"/>
</dbReference>
<evidence type="ECO:0000256" key="8">
    <source>
        <dbReference type="PIRSR" id="PIRSR004762-2"/>
    </source>
</evidence>
<dbReference type="Pfam" id="PF06968">
    <property type="entry name" value="BATS"/>
    <property type="match status" value="1"/>
</dbReference>
<dbReference type="SFLD" id="SFLDG01280">
    <property type="entry name" value="HydE/PylB-like"/>
    <property type="match status" value="1"/>
</dbReference>
<keyword evidence="5 7" id="KW-0411">Iron-sulfur</keyword>
<reference evidence="10" key="1">
    <citation type="journal article" date="2020" name="mSystems">
        <title>Genome- and Community-Level Interaction Insights into Carbon Utilization and Element Cycling Functions of Hydrothermarchaeota in Hydrothermal Sediment.</title>
        <authorList>
            <person name="Zhou Z."/>
            <person name="Liu Y."/>
            <person name="Xu W."/>
            <person name="Pan J."/>
            <person name="Luo Z.H."/>
            <person name="Li M."/>
        </authorList>
    </citation>
    <scope>NUCLEOTIDE SEQUENCE [LARGE SCALE GENOMIC DNA]</scope>
    <source>
        <strain evidence="10">SpSt-609</strain>
    </source>
</reference>
<dbReference type="PANTHER" id="PTHR43726:SF1">
    <property type="entry name" value="BIOTIN SYNTHASE"/>
    <property type="match status" value="1"/>
</dbReference>
<keyword evidence="4 7" id="KW-0408">Iron</keyword>
<dbReference type="SFLD" id="SFLDF00348">
    <property type="entry name" value="FeFe_hydrogenase_maturase_(Hyd"/>
    <property type="match status" value="1"/>
</dbReference>
<dbReference type="GO" id="GO:0051539">
    <property type="term" value="F:4 iron, 4 sulfur cluster binding"/>
    <property type="evidence" value="ECO:0007669"/>
    <property type="project" value="UniProtKB-KW"/>
</dbReference>
<evidence type="ECO:0000256" key="1">
    <source>
        <dbReference type="ARBA" id="ARBA00022485"/>
    </source>
</evidence>
<feature type="binding site" evidence="8">
    <location>
        <position position="130"/>
    </location>
    <ligand>
        <name>(3R)-3-methyl-D-ornithine</name>
        <dbReference type="ChEBI" id="CHEBI:64642"/>
    </ligand>
</feature>
<dbReference type="Gene3D" id="3.20.20.70">
    <property type="entry name" value="Aldolase class I"/>
    <property type="match status" value="1"/>
</dbReference>
<dbReference type="SMART" id="SM00876">
    <property type="entry name" value="BATS"/>
    <property type="match status" value="1"/>
</dbReference>
<dbReference type="SMART" id="SM00729">
    <property type="entry name" value="Elp3"/>
    <property type="match status" value="1"/>
</dbReference>
<dbReference type="SFLD" id="SFLDS00029">
    <property type="entry name" value="Radical_SAM"/>
    <property type="match status" value="1"/>
</dbReference>
<feature type="binding site" evidence="8">
    <location>
        <position position="155"/>
    </location>
    <ligand>
        <name>S-adenosyl-L-methionine</name>
        <dbReference type="ChEBI" id="CHEBI:59789"/>
    </ligand>
</feature>
<evidence type="ECO:0000259" key="9">
    <source>
        <dbReference type="PROSITE" id="PS51918"/>
    </source>
</evidence>
<proteinExistence type="predicted"/>
<dbReference type="InterPro" id="IPR006638">
    <property type="entry name" value="Elp3/MiaA/NifB-like_rSAM"/>
</dbReference>
<dbReference type="InterPro" id="IPR058240">
    <property type="entry name" value="rSAM_sf"/>
</dbReference>
<dbReference type="GO" id="GO:0046872">
    <property type="term" value="F:metal ion binding"/>
    <property type="evidence" value="ECO:0007669"/>
    <property type="project" value="UniProtKB-KW"/>
</dbReference>
<evidence type="ECO:0000256" key="2">
    <source>
        <dbReference type="ARBA" id="ARBA00022691"/>
    </source>
</evidence>
<feature type="binding site" evidence="7">
    <location>
        <position position="56"/>
    </location>
    <ligand>
        <name>[4Fe-4S] cluster</name>
        <dbReference type="ChEBI" id="CHEBI:49883"/>
        <note>4Fe-4S-S-AdoMet</note>
    </ligand>
</feature>
<dbReference type="GO" id="GO:0016740">
    <property type="term" value="F:transferase activity"/>
    <property type="evidence" value="ECO:0007669"/>
    <property type="project" value="TreeGrafter"/>
</dbReference>
<keyword evidence="1 7" id="KW-0004">4Fe-4S</keyword>
<dbReference type="InterPro" id="IPR034422">
    <property type="entry name" value="HydE/PylB-like"/>
</dbReference>
<dbReference type="EMBL" id="DSZY01000014">
    <property type="protein sequence ID" value="HGU40268.1"/>
    <property type="molecule type" value="Genomic_DNA"/>
</dbReference>
<dbReference type="GO" id="GO:0044272">
    <property type="term" value="P:sulfur compound biosynthetic process"/>
    <property type="evidence" value="ECO:0007669"/>
    <property type="project" value="UniProtKB-ARBA"/>
</dbReference>
<evidence type="ECO:0000256" key="4">
    <source>
        <dbReference type="ARBA" id="ARBA00023004"/>
    </source>
</evidence>
<sequence>MLEISKIRNVDLDYLTYLLSTSEYDEELFALADETRRKYVGDEVYLRAIIEFSNICTQNCLYCGLRAQNPSVKRYRMSVQEIVKRAEFIASLGVIGTVVLQSGEDPYYDTTTVSEAIDRIKSLGLAITLSLGERSFEEYRVWKEAGADRYLLKHETASPELYARLHPGDSLEIRKAHLFELKRLGYETGTGCMVGLPGQTPYDLALDLVFFKELDADMIGIGPFIPHPGTPLAQSKGGDVRTTLKMVALTRIILPDANIPATTALGSIDKNGRLLALKCGANVIMPNLTPNIYRDKYEIYPGKSSFYETDVEAVEKALKTIKAAGLRVGKGPGGRRRRDLTSLKL</sequence>
<dbReference type="InterPro" id="IPR007197">
    <property type="entry name" value="rSAM"/>
</dbReference>
<comment type="cofactor">
    <cofactor evidence="7">
        <name>[4Fe-4S] cluster</name>
        <dbReference type="ChEBI" id="CHEBI:49883"/>
    </cofactor>
    <text evidence="7">Binds 1 [4Fe-4S] cluster. The cluster is coordinated with 3 cysteines and an exchangeable S-adenosyl-L-methionine.</text>
</comment>
<dbReference type="PROSITE" id="PS51918">
    <property type="entry name" value="RADICAL_SAM"/>
    <property type="match status" value="1"/>
</dbReference>
<dbReference type="AlphaFoldDB" id="A0A7C4W1C3"/>
<dbReference type="InterPro" id="IPR013785">
    <property type="entry name" value="Aldolase_TIM"/>
</dbReference>
<keyword evidence="2 7" id="KW-0949">S-adenosyl-L-methionine</keyword>
<dbReference type="GO" id="GO:0042364">
    <property type="term" value="P:water-soluble vitamin biosynthetic process"/>
    <property type="evidence" value="ECO:0007669"/>
    <property type="project" value="UniProtKB-ARBA"/>
</dbReference>
<comment type="cofactor">
    <cofactor evidence="6">
        <name>[2Fe-2S] cluster</name>
        <dbReference type="ChEBI" id="CHEBI:190135"/>
    </cofactor>
</comment>
<comment type="caution">
    <text evidence="10">The sequence shown here is derived from an EMBL/GenBank/DDBJ whole genome shotgun (WGS) entry which is preliminary data.</text>
</comment>
<accession>A0A7C4W1C3</accession>
<dbReference type="SFLD" id="SFLDG01060">
    <property type="entry name" value="BATS_domain_containing"/>
    <property type="match status" value="1"/>
</dbReference>
<keyword evidence="3" id="KW-0479">Metal-binding</keyword>
<feature type="binding site" evidence="7">
    <location>
        <position position="60"/>
    </location>
    <ligand>
        <name>[4Fe-4S] cluster</name>
        <dbReference type="ChEBI" id="CHEBI:49883"/>
        <note>4Fe-4S-S-AdoMet</note>
    </ligand>
</feature>
<gene>
    <name evidence="10" type="primary">hydE</name>
    <name evidence="10" type="ORF">ENT77_03615</name>
</gene>
<evidence type="ECO:0000256" key="3">
    <source>
        <dbReference type="ARBA" id="ARBA00022723"/>
    </source>
</evidence>
<dbReference type="SUPFAM" id="SSF102114">
    <property type="entry name" value="Radical SAM enzymes"/>
    <property type="match status" value="1"/>
</dbReference>
<dbReference type="Pfam" id="PF04055">
    <property type="entry name" value="Radical_SAM"/>
    <property type="match status" value="1"/>
</dbReference>
<evidence type="ECO:0000256" key="6">
    <source>
        <dbReference type="ARBA" id="ARBA00034078"/>
    </source>
</evidence>
<dbReference type="PIRSF" id="PIRSF004762">
    <property type="entry name" value="CHP00423"/>
    <property type="match status" value="1"/>
</dbReference>
<name>A0A7C4W1C3_9BACT</name>
<protein>
    <submittedName>
        <fullName evidence="10">[FeFe] hydrogenase H-cluster radical SAM maturase HydE</fullName>
    </submittedName>
</protein>
<dbReference type="InterPro" id="IPR024021">
    <property type="entry name" value="FeFe-hyd_HydE_rSAM"/>
</dbReference>
<feature type="binding site" evidence="8">
    <location>
        <position position="174"/>
    </location>
    <ligand>
        <name>S-adenosyl-L-methionine</name>
        <dbReference type="ChEBI" id="CHEBI:59789"/>
    </ligand>
</feature>
<evidence type="ECO:0000256" key="7">
    <source>
        <dbReference type="PIRSR" id="PIRSR004762-1"/>
    </source>
</evidence>
<dbReference type="InterPro" id="IPR010722">
    <property type="entry name" value="BATS_dom"/>
</dbReference>
<dbReference type="PANTHER" id="PTHR43726">
    <property type="entry name" value="3-METHYLORNITHINE SYNTHASE"/>
    <property type="match status" value="1"/>
</dbReference>
<feature type="binding site" evidence="7">
    <location>
        <position position="63"/>
    </location>
    <ligand>
        <name>[4Fe-4S] cluster</name>
        <dbReference type="ChEBI" id="CHEBI:49883"/>
        <note>4Fe-4S-S-AdoMet</note>
    </ligand>
</feature>
<organism evidence="10">
    <name type="scientific">Fervidobacterium thailandense</name>
    <dbReference type="NCBI Taxonomy" id="1008305"/>
    <lineage>
        <taxon>Bacteria</taxon>
        <taxon>Thermotogati</taxon>
        <taxon>Thermotogota</taxon>
        <taxon>Thermotogae</taxon>
        <taxon>Thermotogales</taxon>
        <taxon>Fervidobacteriaceae</taxon>
        <taxon>Fervidobacterium</taxon>
    </lineage>
</organism>
<evidence type="ECO:0000256" key="5">
    <source>
        <dbReference type="ARBA" id="ARBA00023014"/>
    </source>
</evidence>
<dbReference type="NCBIfam" id="TIGR03956">
    <property type="entry name" value="rSAM_HydE"/>
    <property type="match status" value="1"/>
</dbReference>
<dbReference type="CDD" id="cd01335">
    <property type="entry name" value="Radical_SAM"/>
    <property type="match status" value="1"/>
</dbReference>
<evidence type="ECO:0000313" key="10">
    <source>
        <dbReference type="EMBL" id="HGU40268.1"/>
    </source>
</evidence>